<dbReference type="PANTHER" id="PTHR30040:SF2">
    <property type="entry name" value="FAD:PROTEIN FMN TRANSFERASE"/>
    <property type="match status" value="1"/>
</dbReference>
<keyword evidence="8" id="KW-0460">Magnesium</keyword>
<organism evidence="12 13">
    <name type="scientific">Gemmata algarum</name>
    <dbReference type="NCBI Taxonomy" id="2975278"/>
    <lineage>
        <taxon>Bacteria</taxon>
        <taxon>Pseudomonadati</taxon>
        <taxon>Planctomycetota</taxon>
        <taxon>Planctomycetia</taxon>
        <taxon>Gemmatales</taxon>
        <taxon>Gemmataceae</taxon>
        <taxon>Gemmata</taxon>
    </lineage>
</organism>
<evidence type="ECO:0000256" key="7">
    <source>
        <dbReference type="ARBA" id="ARBA00022827"/>
    </source>
</evidence>
<dbReference type="SUPFAM" id="SSF143631">
    <property type="entry name" value="ApbE-like"/>
    <property type="match status" value="1"/>
</dbReference>
<evidence type="ECO:0000256" key="10">
    <source>
        <dbReference type="ARBA" id="ARBA00048540"/>
    </source>
</evidence>
<evidence type="ECO:0000256" key="3">
    <source>
        <dbReference type="ARBA" id="ARBA00016337"/>
    </source>
</evidence>
<evidence type="ECO:0000256" key="11">
    <source>
        <dbReference type="SAM" id="Coils"/>
    </source>
</evidence>
<evidence type="ECO:0000313" key="12">
    <source>
        <dbReference type="EMBL" id="MDY3558047.1"/>
    </source>
</evidence>
<evidence type="ECO:0000256" key="5">
    <source>
        <dbReference type="ARBA" id="ARBA00022679"/>
    </source>
</evidence>
<keyword evidence="7" id="KW-0274">FAD</keyword>
<accession>A0ABU5EUA8</accession>
<dbReference type="Proteomes" id="UP001272242">
    <property type="component" value="Unassembled WGS sequence"/>
</dbReference>
<dbReference type="Pfam" id="PF02424">
    <property type="entry name" value="ApbE"/>
    <property type="match status" value="1"/>
</dbReference>
<evidence type="ECO:0000256" key="2">
    <source>
        <dbReference type="ARBA" id="ARBA00011955"/>
    </source>
</evidence>
<dbReference type="RefSeq" id="WP_320685020.1">
    <property type="nucleotide sequence ID" value="NZ_JAXBLV010000013.1"/>
</dbReference>
<evidence type="ECO:0000256" key="4">
    <source>
        <dbReference type="ARBA" id="ARBA00022630"/>
    </source>
</evidence>
<dbReference type="InterPro" id="IPR024932">
    <property type="entry name" value="ApbE"/>
</dbReference>
<dbReference type="EMBL" id="JAXBLV010000013">
    <property type="protein sequence ID" value="MDY3558047.1"/>
    <property type="molecule type" value="Genomic_DNA"/>
</dbReference>
<gene>
    <name evidence="12" type="ORF">R5W23_000767</name>
</gene>
<dbReference type="InterPro" id="IPR003374">
    <property type="entry name" value="ApbE-like_sf"/>
</dbReference>
<evidence type="ECO:0000313" key="13">
    <source>
        <dbReference type="Proteomes" id="UP001272242"/>
    </source>
</evidence>
<proteinExistence type="predicted"/>
<protein>
    <recommendedName>
        <fullName evidence="3">FAD:protein FMN transferase</fullName>
        <ecNumber evidence="2">2.7.1.180</ecNumber>
    </recommendedName>
    <alternativeName>
        <fullName evidence="9">Flavin transferase</fullName>
    </alternativeName>
</protein>
<keyword evidence="13" id="KW-1185">Reference proteome</keyword>
<keyword evidence="11" id="KW-0175">Coiled coil</keyword>
<dbReference type="EC" id="2.7.1.180" evidence="2"/>
<evidence type="ECO:0000256" key="8">
    <source>
        <dbReference type="ARBA" id="ARBA00022842"/>
    </source>
</evidence>
<keyword evidence="5 12" id="KW-0808">Transferase</keyword>
<evidence type="ECO:0000256" key="1">
    <source>
        <dbReference type="ARBA" id="ARBA00001946"/>
    </source>
</evidence>
<comment type="caution">
    <text evidence="12">The sequence shown here is derived from an EMBL/GenBank/DDBJ whole genome shotgun (WGS) entry which is preliminary data.</text>
</comment>
<reference evidence="13" key="1">
    <citation type="journal article" date="2023" name="Mar. Drugs">
        <title>Gemmata algarum, a Novel Planctomycete Isolated from an Algal Mat, Displays Antimicrobial Activity.</title>
        <authorList>
            <person name="Kumar G."/>
            <person name="Kallscheuer N."/>
            <person name="Kashif M."/>
            <person name="Ahamad S."/>
            <person name="Jagadeeshwari U."/>
            <person name="Pannikurungottu S."/>
            <person name="Haufschild T."/>
            <person name="Kabuu M."/>
            <person name="Sasikala C."/>
            <person name="Jogler C."/>
            <person name="Ramana C."/>
        </authorList>
    </citation>
    <scope>NUCLEOTIDE SEQUENCE [LARGE SCALE GENOMIC DNA]</scope>
    <source>
        <strain evidence="13">JC673</strain>
    </source>
</reference>
<sequence>MFVDFFLPDQSEVPSEFALVRVSRRAMATRFEVAIPAGSHHDPVAAAEGALDLIDELETQLTVYRDDSEVAQLNQAAANGFVEIEPRLFDLLSRCAGWTKETGGAFDIATGALTKAWGFFRREPGVPTHHARNEAMRASGTRHVLLDPVRCAAKFRVRGLELNLGAVGKGYALDRAAELLRVKCGVRSALLHAGGSSAYAIGFPPGDARGWPIDIRHPKEASGSLGTLYLRDAGLGTSAATFQFFEYKGQQLGHLLDPRRGWPASGIASASVVAPTATEADAMSTAAFVLGAAGAEALTRLRPALGALVLPDKAPPLLHGKREKEPCPLRLRSDDQGASCTFAPLPAEGGAGVAGIFAFNLAPGTYSPPDHADDLL</sequence>
<dbReference type="PANTHER" id="PTHR30040">
    <property type="entry name" value="THIAMINE BIOSYNTHESIS LIPOPROTEIN APBE"/>
    <property type="match status" value="1"/>
</dbReference>
<comment type="catalytic activity">
    <reaction evidence="10">
        <text>L-threonyl-[protein] + FAD = FMN-L-threonyl-[protein] + AMP + H(+)</text>
        <dbReference type="Rhea" id="RHEA:36847"/>
        <dbReference type="Rhea" id="RHEA-COMP:11060"/>
        <dbReference type="Rhea" id="RHEA-COMP:11061"/>
        <dbReference type="ChEBI" id="CHEBI:15378"/>
        <dbReference type="ChEBI" id="CHEBI:30013"/>
        <dbReference type="ChEBI" id="CHEBI:57692"/>
        <dbReference type="ChEBI" id="CHEBI:74257"/>
        <dbReference type="ChEBI" id="CHEBI:456215"/>
        <dbReference type="EC" id="2.7.1.180"/>
    </reaction>
</comment>
<evidence type="ECO:0000256" key="6">
    <source>
        <dbReference type="ARBA" id="ARBA00022723"/>
    </source>
</evidence>
<dbReference type="Gene3D" id="3.10.520.10">
    <property type="entry name" value="ApbE-like domains"/>
    <property type="match status" value="1"/>
</dbReference>
<comment type="cofactor">
    <cofactor evidence="1">
        <name>Mg(2+)</name>
        <dbReference type="ChEBI" id="CHEBI:18420"/>
    </cofactor>
</comment>
<dbReference type="GO" id="GO:0016740">
    <property type="term" value="F:transferase activity"/>
    <property type="evidence" value="ECO:0007669"/>
    <property type="project" value="UniProtKB-KW"/>
</dbReference>
<name>A0ABU5EUA8_9BACT</name>
<keyword evidence="6" id="KW-0479">Metal-binding</keyword>
<feature type="coiled-coil region" evidence="11">
    <location>
        <begin position="47"/>
        <end position="74"/>
    </location>
</feature>
<keyword evidence="4" id="KW-0285">Flavoprotein</keyword>
<evidence type="ECO:0000256" key="9">
    <source>
        <dbReference type="ARBA" id="ARBA00031306"/>
    </source>
</evidence>